<name>A0A1E5QM57_9CYAN</name>
<proteinExistence type="predicted"/>
<sequence length="119" mass="13563">MKSFAIFKLLLLLGIPTCGVLFWLGSGILTEHLLSRPYGALDRLQVNATSPETAVTFIHAKIWQSQNSTTVIAWIENGTTYSLEFEFPFTEIEELEEAIAQRLSLTLFEVRRLVRYQIV</sequence>
<dbReference type="RefSeq" id="WP_069966667.1">
    <property type="nucleotide sequence ID" value="NZ_CM124774.1"/>
</dbReference>
<reference evidence="1" key="1">
    <citation type="submission" date="2016-09" db="EMBL/GenBank/DDBJ databases">
        <title>Draft genome of thermotolerant cyanobacterium Desertifilum sp. strain IPPAS B-1220.</title>
        <authorList>
            <person name="Sinetova M.A."/>
            <person name="Bolakhan K."/>
            <person name="Zayadan B.K."/>
            <person name="Mironov K.S."/>
            <person name="Ustinova V."/>
            <person name="Kupriyanova E.V."/>
            <person name="Sidorov R.A."/>
            <person name="Skrypnik A.N."/>
            <person name="Gogoleva N.E."/>
            <person name="Gogolev Y.V."/>
            <person name="Los D.A."/>
        </authorList>
    </citation>
    <scope>NUCLEOTIDE SEQUENCE [LARGE SCALE GENOMIC DNA]</scope>
    <source>
        <strain evidence="1">IPPAS B-1220</strain>
    </source>
</reference>
<dbReference type="OrthoDB" id="513799at2"/>
<comment type="caution">
    <text evidence="1">The sequence shown here is derived from an EMBL/GenBank/DDBJ whole genome shotgun (WGS) entry which is preliminary data.</text>
</comment>
<accession>A0A1E5QM57</accession>
<evidence type="ECO:0000313" key="1">
    <source>
        <dbReference type="EMBL" id="OEJ75720.1"/>
    </source>
</evidence>
<dbReference type="AlphaFoldDB" id="A0A1E5QM57"/>
<organism evidence="1">
    <name type="scientific">Desertifilum tharense IPPAS B-1220</name>
    <dbReference type="NCBI Taxonomy" id="1781255"/>
    <lineage>
        <taxon>Bacteria</taxon>
        <taxon>Bacillati</taxon>
        <taxon>Cyanobacteriota</taxon>
        <taxon>Cyanophyceae</taxon>
        <taxon>Desertifilales</taxon>
        <taxon>Desertifilaceae</taxon>
        <taxon>Desertifilum</taxon>
    </lineage>
</organism>
<protein>
    <submittedName>
        <fullName evidence="1">Uncharacterized protein</fullName>
    </submittedName>
</protein>
<dbReference type="EMBL" id="MJGC01000045">
    <property type="protein sequence ID" value="OEJ75720.1"/>
    <property type="molecule type" value="Genomic_DNA"/>
</dbReference>
<gene>
    <name evidence="1" type="ORF">BH720_08055</name>
</gene>